<feature type="transmembrane region" description="Helical" evidence="5">
    <location>
        <begin position="109"/>
        <end position="126"/>
    </location>
</feature>
<feature type="transmembrane region" description="Helical" evidence="5">
    <location>
        <begin position="47"/>
        <end position="69"/>
    </location>
</feature>
<dbReference type="Pfam" id="PF04932">
    <property type="entry name" value="Wzy_C"/>
    <property type="match status" value="1"/>
</dbReference>
<reference evidence="7 8" key="1">
    <citation type="submission" date="2017-06" db="EMBL/GenBank/DDBJ databases">
        <title>Description of Rhodopirellula bahusiensis sp. nov.</title>
        <authorList>
            <person name="Kizina J."/>
            <person name="Harder J."/>
        </authorList>
    </citation>
    <scope>NUCLEOTIDE SEQUENCE [LARGE SCALE GENOMIC DNA]</scope>
    <source>
        <strain evidence="7 8">SWK21</strain>
    </source>
</reference>
<evidence type="ECO:0000256" key="3">
    <source>
        <dbReference type="ARBA" id="ARBA00022989"/>
    </source>
</evidence>
<keyword evidence="8" id="KW-1185">Reference proteome</keyword>
<feature type="transmembrane region" description="Helical" evidence="5">
    <location>
        <begin position="384"/>
        <end position="410"/>
    </location>
</feature>
<dbReference type="InterPro" id="IPR007016">
    <property type="entry name" value="O-antigen_ligase-rel_domated"/>
</dbReference>
<dbReference type="InterPro" id="IPR051533">
    <property type="entry name" value="WaaL-like"/>
</dbReference>
<evidence type="ECO:0000256" key="1">
    <source>
        <dbReference type="ARBA" id="ARBA00004141"/>
    </source>
</evidence>
<evidence type="ECO:0000313" key="8">
    <source>
        <dbReference type="Proteomes" id="UP000225740"/>
    </source>
</evidence>
<dbReference type="PANTHER" id="PTHR37422">
    <property type="entry name" value="TEICHURONIC ACID BIOSYNTHESIS PROTEIN TUAE"/>
    <property type="match status" value="1"/>
</dbReference>
<gene>
    <name evidence="7" type="ORF">CEE69_03025</name>
</gene>
<dbReference type="EMBL" id="NIZW01000002">
    <property type="protein sequence ID" value="PHQ36390.1"/>
    <property type="molecule type" value="Genomic_DNA"/>
</dbReference>
<dbReference type="PANTHER" id="PTHR37422:SF23">
    <property type="entry name" value="TEICHURONIC ACID BIOSYNTHESIS PROTEIN TUAE"/>
    <property type="match status" value="1"/>
</dbReference>
<protein>
    <recommendedName>
        <fullName evidence="6">O-antigen ligase-related domain-containing protein</fullName>
    </recommendedName>
</protein>
<feature type="transmembrane region" description="Helical" evidence="5">
    <location>
        <begin position="138"/>
        <end position="156"/>
    </location>
</feature>
<dbReference type="AlphaFoldDB" id="A0A2G1WC32"/>
<comment type="subcellular location">
    <subcellularLocation>
        <location evidence="1">Membrane</location>
        <topology evidence="1">Multi-pass membrane protein</topology>
    </subcellularLocation>
</comment>
<evidence type="ECO:0000256" key="4">
    <source>
        <dbReference type="ARBA" id="ARBA00023136"/>
    </source>
</evidence>
<proteinExistence type="predicted"/>
<feature type="domain" description="O-antigen ligase-related" evidence="6">
    <location>
        <begin position="247"/>
        <end position="394"/>
    </location>
</feature>
<evidence type="ECO:0000259" key="6">
    <source>
        <dbReference type="Pfam" id="PF04932"/>
    </source>
</evidence>
<name>A0A2G1WC32_9BACT</name>
<evidence type="ECO:0000256" key="5">
    <source>
        <dbReference type="SAM" id="Phobius"/>
    </source>
</evidence>
<dbReference type="Proteomes" id="UP000225740">
    <property type="component" value="Unassembled WGS sequence"/>
</dbReference>
<accession>A0A2G1WC32</accession>
<keyword evidence="3 5" id="KW-1133">Transmembrane helix</keyword>
<feature type="transmembrane region" description="Helical" evidence="5">
    <location>
        <begin position="21"/>
        <end position="41"/>
    </location>
</feature>
<evidence type="ECO:0000256" key="2">
    <source>
        <dbReference type="ARBA" id="ARBA00022692"/>
    </source>
</evidence>
<keyword evidence="4 5" id="KW-0472">Membrane</keyword>
<comment type="caution">
    <text evidence="7">The sequence shown here is derived from an EMBL/GenBank/DDBJ whole genome shotgun (WGS) entry which is preliminary data.</text>
</comment>
<organism evidence="7 8">
    <name type="scientific">Rhodopirellula bahusiensis</name>
    <dbReference type="NCBI Taxonomy" id="2014065"/>
    <lineage>
        <taxon>Bacteria</taxon>
        <taxon>Pseudomonadati</taxon>
        <taxon>Planctomycetota</taxon>
        <taxon>Planctomycetia</taxon>
        <taxon>Pirellulales</taxon>
        <taxon>Pirellulaceae</taxon>
        <taxon>Rhodopirellula</taxon>
    </lineage>
</organism>
<dbReference type="GO" id="GO:0016020">
    <property type="term" value="C:membrane"/>
    <property type="evidence" value="ECO:0007669"/>
    <property type="project" value="UniProtKB-SubCell"/>
</dbReference>
<feature type="transmembrane region" description="Helical" evidence="5">
    <location>
        <begin position="162"/>
        <end position="185"/>
    </location>
</feature>
<feature type="transmembrane region" description="Helical" evidence="5">
    <location>
        <begin position="285"/>
        <end position="302"/>
    </location>
</feature>
<evidence type="ECO:0000313" key="7">
    <source>
        <dbReference type="EMBL" id="PHQ36390.1"/>
    </source>
</evidence>
<sequence>MTLRIRDKHQLKQRSRQRSELLFGMTLLLILILLAIIPWSIPLLHGARTWALVMAVLFLGTVFGPAFFAFNGFIQISLDRLLWAAVVGIAIFRVLTGENKLPAVTRTDGIVIGFVAVGLLSCLRFGMFGDGQPPIARWLFYMAIPCSLYAVMRTSTFTKKDIHRIVTAVIALGGYLAFTGVMEMLDVRALVFPRFINDPEVWEFYGRGRGPLLNPAGNGILLTLALAACASRFLESGRHGKAWYAILSLLMLAGCYSTLTRSVWLGAIAAIGWIGMIYVPRRVRIVALAGVVVFSGAMALGLKDQIMSMKRDKALSAADAAKSVELRPLLALVAYEMFLDRPLGGHGYGNYFDAAEPYHAIRRHGVPLENARPYMQHNVFLSTLVDLGLVGFSLQLLLLVVLFCLAWQLASAKHADATGSQMRVTLLDATAEDHRRTIGILMLGMLSGYVCNGMFHEVGIIHMVHMYLFAAAGILVTLHQSSDSSVASPSIRWNPFLRWMPNADVAHAAAHLGRDPSRGQPQL</sequence>
<feature type="transmembrane region" description="Helical" evidence="5">
    <location>
        <begin position="212"/>
        <end position="234"/>
    </location>
</feature>
<keyword evidence="2 5" id="KW-0812">Transmembrane</keyword>